<dbReference type="GO" id="GO:0005886">
    <property type="term" value="C:plasma membrane"/>
    <property type="evidence" value="ECO:0007669"/>
    <property type="project" value="UniProtKB-SubCell"/>
</dbReference>
<dbReference type="Proteomes" id="UP000886884">
    <property type="component" value="Unassembled WGS sequence"/>
</dbReference>
<feature type="transmembrane region" description="Helical" evidence="7">
    <location>
        <begin position="224"/>
        <end position="242"/>
    </location>
</feature>
<reference evidence="9" key="1">
    <citation type="submission" date="2020-10" db="EMBL/GenBank/DDBJ databases">
        <authorList>
            <person name="Gilroy R."/>
        </authorList>
    </citation>
    <scope>NUCLEOTIDE SEQUENCE</scope>
    <source>
        <strain evidence="9">CHK183-6373</strain>
    </source>
</reference>
<evidence type="ECO:0000256" key="2">
    <source>
        <dbReference type="ARBA" id="ARBA00022448"/>
    </source>
</evidence>
<sequence>MANAALPRKQGAKAYLRKLGKDIWRDGDAYLLVVPVLLYFFLFHYKSMYGAIIAFKDFAPMRGILGSPWADNYGFAHFISFFESYYFGRLLRNTLTISLATLVFGFPAPIILALLLNEVRSTRFKRVVQTITYMPHFISMVVICSMIRMFVAENGVITQMLLPFGIKQGSMLSHPEYFVPLYVISGIWQEIGWGSIIYLAALTGIDQELYEAARIDGAGRWQQTLHVTLPGISSTIIILLILRMGSVMSVGYEKIILLYNDGILETADVISSFVYRRGLLNYEWSYSTAVGLFNSVINFVLIVLFNRLSRALSETSLW</sequence>
<evidence type="ECO:0000256" key="7">
    <source>
        <dbReference type="RuleBase" id="RU363032"/>
    </source>
</evidence>
<evidence type="ECO:0000256" key="5">
    <source>
        <dbReference type="ARBA" id="ARBA00022989"/>
    </source>
</evidence>
<evidence type="ECO:0000256" key="6">
    <source>
        <dbReference type="ARBA" id="ARBA00023136"/>
    </source>
</evidence>
<dbReference type="InterPro" id="IPR050809">
    <property type="entry name" value="UgpAE/MalFG_permease"/>
</dbReference>
<dbReference type="GO" id="GO:0055085">
    <property type="term" value="P:transmembrane transport"/>
    <property type="evidence" value="ECO:0007669"/>
    <property type="project" value="InterPro"/>
</dbReference>
<dbReference type="Gene3D" id="1.10.3720.10">
    <property type="entry name" value="MetI-like"/>
    <property type="match status" value="1"/>
</dbReference>
<dbReference type="AlphaFoldDB" id="A0A9D1P8D0"/>
<keyword evidence="2 7" id="KW-0813">Transport</keyword>
<comment type="caution">
    <text evidence="9">The sequence shown here is derived from an EMBL/GenBank/DDBJ whole genome shotgun (WGS) entry which is preliminary data.</text>
</comment>
<feature type="transmembrane region" description="Helical" evidence="7">
    <location>
        <begin position="27"/>
        <end position="45"/>
    </location>
</feature>
<keyword evidence="6 7" id="KW-0472">Membrane</keyword>
<keyword evidence="5 7" id="KW-1133">Transmembrane helix</keyword>
<dbReference type="SUPFAM" id="SSF161098">
    <property type="entry name" value="MetI-like"/>
    <property type="match status" value="1"/>
</dbReference>
<protein>
    <submittedName>
        <fullName evidence="9">Sugar ABC transporter permease</fullName>
    </submittedName>
</protein>
<dbReference type="InterPro" id="IPR035906">
    <property type="entry name" value="MetI-like_sf"/>
</dbReference>
<evidence type="ECO:0000313" key="9">
    <source>
        <dbReference type="EMBL" id="HIV28428.1"/>
    </source>
</evidence>
<dbReference type="Pfam" id="PF00528">
    <property type="entry name" value="BPD_transp_1"/>
    <property type="match status" value="1"/>
</dbReference>
<reference evidence="9" key="2">
    <citation type="journal article" date="2021" name="PeerJ">
        <title>Extensive microbial diversity within the chicken gut microbiome revealed by metagenomics and culture.</title>
        <authorList>
            <person name="Gilroy R."/>
            <person name="Ravi A."/>
            <person name="Getino M."/>
            <person name="Pursley I."/>
            <person name="Horton D.L."/>
            <person name="Alikhan N.F."/>
            <person name="Baker D."/>
            <person name="Gharbi K."/>
            <person name="Hall N."/>
            <person name="Watson M."/>
            <person name="Adriaenssens E.M."/>
            <person name="Foster-Nyarko E."/>
            <person name="Jarju S."/>
            <person name="Secka A."/>
            <person name="Antonio M."/>
            <person name="Oren A."/>
            <person name="Chaudhuri R.R."/>
            <person name="La Ragione R."/>
            <person name="Hildebrand F."/>
            <person name="Pallen M.J."/>
        </authorList>
    </citation>
    <scope>NUCLEOTIDE SEQUENCE</scope>
    <source>
        <strain evidence="9">CHK183-6373</strain>
    </source>
</reference>
<evidence type="ECO:0000256" key="1">
    <source>
        <dbReference type="ARBA" id="ARBA00004651"/>
    </source>
</evidence>
<dbReference type="EMBL" id="DVOT01000193">
    <property type="protein sequence ID" value="HIV28428.1"/>
    <property type="molecule type" value="Genomic_DNA"/>
</dbReference>
<keyword evidence="3" id="KW-1003">Cell membrane</keyword>
<accession>A0A9D1P8D0</accession>
<feature type="transmembrane region" description="Helical" evidence="7">
    <location>
        <begin position="177"/>
        <end position="203"/>
    </location>
</feature>
<dbReference type="CDD" id="cd06261">
    <property type="entry name" value="TM_PBP2"/>
    <property type="match status" value="1"/>
</dbReference>
<evidence type="ECO:0000259" key="8">
    <source>
        <dbReference type="PROSITE" id="PS50928"/>
    </source>
</evidence>
<keyword evidence="4 7" id="KW-0812">Transmembrane</keyword>
<proteinExistence type="inferred from homology"/>
<name>A0A9D1P8D0_9FIRM</name>
<feature type="transmembrane region" description="Helical" evidence="7">
    <location>
        <begin position="95"/>
        <end position="116"/>
    </location>
</feature>
<dbReference type="PROSITE" id="PS50928">
    <property type="entry name" value="ABC_TM1"/>
    <property type="match status" value="1"/>
</dbReference>
<evidence type="ECO:0000256" key="4">
    <source>
        <dbReference type="ARBA" id="ARBA00022692"/>
    </source>
</evidence>
<evidence type="ECO:0000256" key="3">
    <source>
        <dbReference type="ARBA" id="ARBA00022475"/>
    </source>
</evidence>
<gene>
    <name evidence="9" type="ORF">IAA64_10675</name>
</gene>
<comment type="similarity">
    <text evidence="7">Belongs to the binding-protein-dependent transport system permease family.</text>
</comment>
<comment type="subcellular location">
    <subcellularLocation>
        <location evidence="1 7">Cell membrane</location>
        <topology evidence="1 7">Multi-pass membrane protein</topology>
    </subcellularLocation>
</comment>
<organism evidence="9 10">
    <name type="scientific">Candidatus Ornithocaccomicrobium faecavium</name>
    <dbReference type="NCBI Taxonomy" id="2840890"/>
    <lineage>
        <taxon>Bacteria</taxon>
        <taxon>Bacillati</taxon>
        <taxon>Bacillota</taxon>
        <taxon>Clostridia</taxon>
        <taxon>Candidatus Ornithocaccomicrobium</taxon>
    </lineage>
</organism>
<feature type="transmembrane region" description="Helical" evidence="7">
    <location>
        <begin position="137"/>
        <end position="157"/>
    </location>
</feature>
<dbReference type="PANTHER" id="PTHR43227">
    <property type="entry name" value="BLL4140 PROTEIN"/>
    <property type="match status" value="1"/>
</dbReference>
<dbReference type="InterPro" id="IPR000515">
    <property type="entry name" value="MetI-like"/>
</dbReference>
<dbReference type="PANTHER" id="PTHR43227:SF11">
    <property type="entry name" value="BLL4140 PROTEIN"/>
    <property type="match status" value="1"/>
</dbReference>
<evidence type="ECO:0000313" key="10">
    <source>
        <dbReference type="Proteomes" id="UP000886884"/>
    </source>
</evidence>
<feature type="transmembrane region" description="Helical" evidence="7">
    <location>
        <begin position="284"/>
        <end position="305"/>
    </location>
</feature>
<feature type="domain" description="ABC transmembrane type-1" evidence="8">
    <location>
        <begin position="91"/>
        <end position="305"/>
    </location>
</feature>